<dbReference type="InterPro" id="IPR009057">
    <property type="entry name" value="Homeodomain-like_sf"/>
</dbReference>
<evidence type="ECO:0000313" key="7">
    <source>
        <dbReference type="Proteomes" id="UP001187682"/>
    </source>
</evidence>
<dbReference type="Proteomes" id="UP001187682">
    <property type="component" value="Unassembled WGS sequence"/>
</dbReference>
<feature type="compositionally biased region" description="Polar residues" evidence="4">
    <location>
        <begin position="1121"/>
        <end position="1135"/>
    </location>
</feature>
<name>A0AAE8N1T4_9PEZI</name>
<feature type="compositionally biased region" description="Polar residues" evidence="4">
    <location>
        <begin position="1063"/>
        <end position="1080"/>
    </location>
</feature>
<dbReference type="FunFam" id="1.10.10.60:FF:000137">
    <property type="entry name" value="MYB DNA binding protein"/>
    <property type="match status" value="1"/>
</dbReference>
<dbReference type="GO" id="GO:0003691">
    <property type="term" value="F:double-stranded telomeric DNA binding"/>
    <property type="evidence" value="ECO:0007669"/>
    <property type="project" value="TreeGrafter"/>
</dbReference>
<dbReference type="InterPro" id="IPR017930">
    <property type="entry name" value="Myb_dom"/>
</dbReference>
<dbReference type="EMBL" id="ONZQ02000009">
    <property type="protein sequence ID" value="SPO03873.1"/>
    <property type="molecule type" value="Genomic_DNA"/>
</dbReference>
<feature type="compositionally biased region" description="Polar residues" evidence="4">
    <location>
        <begin position="988"/>
        <end position="1000"/>
    </location>
</feature>
<dbReference type="InterPro" id="IPR013867">
    <property type="entry name" value="Telomere_rpt-bd_fac_dimer_dom"/>
</dbReference>
<dbReference type="CDD" id="cd11660">
    <property type="entry name" value="SANT_TRF"/>
    <property type="match status" value="1"/>
</dbReference>
<keyword evidence="3" id="KW-0131">Cell cycle</keyword>
<feature type="compositionally biased region" description="Polar residues" evidence="4">
    <location>
        <begin position="631"/>
        <end position="640"/>
    </location>
</feature>
<feature type="compositionally biased region" description="Low complexity" evidence="4">
    <location>
        <begin position="1081"/>
        <end position="1120"/>
    </location>
</feature>
<feature type="compositionally biased region" description="Pro residues" evidence="4">
    <location>
        <begin position="644"/>
        <end position="659"/>
    </location>
</feature>
<gene>
    <name evidence="6" type="ORF">DNG_06556</name>
</gene>
<evidence type="ECO:0000313" key="6">
    <source>
        <dbReference type="EMBL" id="SPO03873.1"/>
    </source>
</evidence>
<feature type="compositionally biased region" description="Pro residues" evidence="4">
    <location>
        <begin position="30"/>
        <end position="51"/>
    </location>
</feature>
<dbReference type="PANTHER" id="PTHR47807:SF1">
    <property type="entry name" value="PROTEIN TBF1"/>
    <property type="match status" value="1"/>
</dbReference>
<feature type="compositionally biased region" description="Polar residues" evidence="4">
    <location>
        <begin position="1166"/>
        <end position="1175"/>
    </location>
</feature>
<keyword evidence="7" id="KW-1185">Reference proteome</keyword>
<feature type="region of interest" description="Disordered" evidence="4">
    <location>
        <begin position="631"/>
        <end position="696"/>
    </location>
</feature>
<keyword evidence="1" id="KW-0238">DNA-binding</keyword>
<dbReference type="GO" id="GO:0010833">
    <property type="term" value="P:telomere maintenance via telomere lengthening"/>
    <property type="evidence" value="ECO:0007669"/>
    <property type="project" value="TreeGrafter"/>
</dbReference>
<evidence type="ECO:0000256" key="4">
    <source>
        <dbReference type="SAM" id="MobiDB-lite"/>
    </source>
</evidence>
<feature type="region of interest" description="Disordered" evidence="4">
    <location>
        <begin position="538"/>
        <end position="568"/>
    </location>
</feature>
<evidence type="ECO:0000256" key="2">
    <source>
        <dbReference type="ARBA" id="ARBA00023242"/>
    </source>
</evidence>
<keyword evidence="2" id="KW-0539">Nucleus</keyword>
<feature type="compositionally biased region" description="Polar residues" evidence="4">
    <location>
        <begin position="886"/>
        <end position="895"/>
    </location>
</feature>
<dbReference type="PROSITE" id="PS51294">
    <property type="entry name" value="HTH_MYB"/>
    <property type="match status" value="1"/>
</dbReference>
<feature type="compositionally biased region" description="Polar residues" evidence="4">
    <location>
        <begin position="677"/>
        <end position="687"/>
    </location>
</feature>
<feature type="compositionally biased region" description="Pro residues" evidence="4">
    <location>
        <begin position="145"/>
        <end position="161"/>
    </location>
</feature>
<evidence type="ECO:0000256" key="3">
    <source>
        <dbReference type="ARBA" id="ARBA00023306"/>
    </source>
</evidence>
<feature type="region of interest" description="Disordered" evidence="4">
    <location>
        <begin position="1"/>
        <end position="207"/>
    </location>
</feature>
<dbReference type="Gene3D" id="1.10.10.60">
    <property type="entry name" value="Homeodomain-like"/>
    <property type="match status" value="1"/>
</dbReference>
<feature type="compositionally biased region" description="Pro residues" evidence="4">
    <location>
        <begin position="1139"/>
        <end position="1150"/>
    </location>
</feature>
<feature type="domain" description="HTH myb-type" evidence="5">
    <location>
        <begin position="731"/>
        <end position="783"/>
    </location>
</feature>
<feature type="compositionally biased region" description="Polar residues" evidence="4">
    <location>
        <begin position="538"/>
        <end position="555"/>
    </location>
</feature>
<organism evidence="6 7">
    <name type="scientific">Cephalotrichum gorgonifer</name>
    <dbReference type="NCBI Taxonomy" id="2041049"/>
    <lineage>
        <taxon>Eukaryota</taxon>
        <taxon>Fungi</taxon>
        <taxon>Dikarya</taxon>
        <taxon>Ascomycota</taxon>
        <taxon>Pezizomycotina</taxon>
        <taxon>Sordariomycetes</taxon>
        <taxon>Hypocreomycetidae</taxon>
        <taxon>Microascales</taxon>
        <taxon>Microascaceae</taxon>
        <taxon>Cephalotrichum</taxon>
    </lineage>
</organism>
<protein>
    <recommendedName>
        <fullName evidence="5">HTH myb-type domain-containing protein</fullName>
    </recommendedName>
</protein>
<sequence length="1210" mass="128331">MSEAALLESLVGSLGSNSDVVREGAVQPTVPQPDATPLPPDLDPFTNPPSPTKRRASLESEIPTAKRIKMEPGDETSLVPSSEPVETSVTSSAGAIMPASPPSQPTTAPPPPSVTPTTTAESLPPTAPVIDSMSAAPMASGALAPPTPSPAPAHTPIPAPMATPTTTDTPIAAAAPIPSIEKSPSVNLESGKYSASPGPAKDNATPDVQMANTEAPAATPAPPRKRRRMLEAPGQALRGMNMQLLGIQAVQVLEWLSQEPFEEVIDALRDFESEVYASYSFKVAQFEQAWRNFSATEDLLEWSRMGLGDQKHRKTVRLANLARFAIDLFSEDESCLPSLHERFYRVFVYGTRKFTLDHSNILLELKTQLALYLLTEGDKEKPPADVLQEVFLGGLQAKLQERCWNMENFNEETAMVTSAEIRMSLLLHEFEESGGNTLTLAERYPLDSLLRQLGSYMHGELVAHSDHCQTLVFSSRTAGKGPAEPRSLAYQDDDDYWQRTTKLIDDLAASITVDSDAQATPATSATSELPASEANVQALATSNSATQSQSLQAGLTNTSTPPTPVSAPVELGEQLRADIDRLKEFMNQKIASREAEIARASLPPTPLPPPVPLDSTAQNLYLLNKATQGQQPMYTQRGSATPQTPNPAPPGAPHVPIPGHPQGHVPRPPHPIGDAPNQMTGQGQPTEQPLAPGELPPNQTCPTSMLYDKARQAALSKSATHTRREGIHSTRRPWTPEEEKALMTGLDMVKGPHWSQILSLFGPNGTISDVLKDRTQVQLKDKARNLKLFFLKTQSEMPYYLSAVTGELKTRAPNQAARKEAEERARLSREEEQVKAQGAMAALPGQMQSSPHVQAGQGGAVRPPHTGVVTPAQAALAAQITTPAMAQGQAQSAQRPIQAAHPSLSTTTAAKEPHAMTPNSTPMAGPTPASMHGGATSAPVAQSQPHNRPSDGTVAALQELARASAISSMGTPTPRMSSQAPAQAQAQVRNGATTGFQNASQGQGQHWAPAPQAPQAHQVHQAHQAHQVHQTHQTQAQVAQARLQASSSPQPRPQLPVQPQGQNQAQARISASPGVSGQAFTPTAATAAPSSTTKSTAMPSPAPTTQAQAPATTAAPSTATVKTQTASNATPSARTQPPVSNPPASSPTPPASALAQLQAHQSARSTPMTLSQSFPSTIPANLFSRVTEAEATNSGLLEKLRAEMARDTRS</sequence>
<dbReference type="InterPro" id="IPR052833">
    <property type="entry name" value="Telomeric_DNA-bd_trans-reg"/>
</dbReference>
<feature type="compositionally biased region" description="Pro residues" evidence="4">
    <location>
        <begin position="99"/>
        <end position="114"/>
    </location>
</feature>
<feature type="region of interest" description="Disordered" evidence="4">
    <location>
        <begin position="886"/>
        <end position="952"/>
    </location>
</feature>
<accession>A0AAE8N1T4</accession>
<feature type="compositionally biased region" description="Low complexity" evidence="4">
    <location>
        <begin position="79"/>
        <end position="92"/>
    </location>
</feature>
<feature type="compositionally biased region" description="Low complexity" evidence="4">
    <location>
        <begin position="162"/>
        <end position="185"/>
    </location>
</feature>
<reference evidence="6" key="1">
    <citation type="submission" date="2018-03" db="EMBL/GenBank/DDBJ databases">
        <authorList>
            <person name="Guldener U."/>
        </authorList>
    </citation>
    <scope>NUCLEOTIDE SEQUENCE</scope>
</reference>
<feature type="region of interest" description="Disordered" evidence="4">
    <location>
        <begin position="1190"/>
        <end position="1210"/>
    </location>
</feature>
<feature type="compositionally biased region" description="Low complexity" evidence="4">
    <location>
        <begin position="1151"/>
        <end position="1165"/>
    </location>
</feature>
<feature type="compositionally biased region" description="Polar residues" evidence="4">
    <location>
        <begin position="967"/>
        <end position="978"/>
    </location>
</feature>
<proteinExistence type="predicted"/>
<dbReference type="SMART" id="SM00717">
    <property type="entry name" value="SANT"/>
    <property type="match status" value="1"/>
</dbReference>
<dbReference type="AlphaFoldDB" id="A0AAE8N1T4"/>
<feature type="region of interest" description="Disordered" evidence="4">
    <location>
        <begin position="967"/>
        <end position="1175"/>
    </location>
</feature>
<dbReference type="SUPFAM" id="SSF46689">
    <property type="entry name" value="Homeodomain-like"/>
    <property type="match status" value="1"/>
</dbReference>
<dbReference type="Pfam" id="PF08558">
    <property type="entry name" value="TRF"/>
    <property type="match status" value="1"/>
</dbReference>
<comment type="caution">
    <text evidence="6">The sequence shown here is derived from an EMBL/GenBank/DDBJ whole genome shotgun (WGS) entry which is preliminary data.</text>
</comment>
<dbReference type="InterPro" id="IPR001005">
    <property type="entry name" value="SANT/Myb"/>
</dbReference>
<dbReference type="PANTHER" id="PTHR47807">
    <property type="entry name" value="PROTEIN TBF1"/>
    <property type="match status" value="1"/>
</dbReference>
<evidence type="ECO:0000256" key="1">
    <source>
        <dbReference type="ARBA" id="ARBA00023125"/>
    </source>
</evidence>
<evidence type="ECO:0000259" key="5">
    <source>
        <dbReference type="PROSITE" id="PS51294"/>
    </source>
</evidence>
<feature type="compositionally biased region" description="Low complexity" evidence="4">
    <location>
        <begin position="1001"/>
        <end position="1049"/>
    </location>
</feature>
<feature type="compositionally biased region" description="Basic and acidic residues" evidence="4">
    <location>
        <begin position="1198"/>
        <end position="1210"/>
    </location>
</feature>
<dbReference type="GO" id="GO:0042803">
    <property type="term" value="F:protein homodimerization activity"/>
    <property type="evidence" value="ECO:0007669"/>
    <property type="project" value="InterPro"/>
</dbReference>